<reference evidence="10" key="1">
    <citation type="journal article" date="2018" name="Front. Microbiol.">
        <title>Genome-Based Analysis Reveals the Taxonomy and Diversity of the Family Idiomarinaceae.</title>
        <authorList>
            <person name="Liu Y."/>
            <person name="Lai Q."/>
            <person name="Shao Z."/>
        </authorList>
    </citation>
    <scope>NUCLEOTIDE SEQUENCE [LARGE SCALE GENOMIC DNA]</scope>
    <source>
        <strain evidence="10">908033</strain>
    </source>
</reference>
<dbReference type="GO" id="GO:0004029">
    <property type="term" value="F:aldehyde dehydrogenase (NAD+) activity"/>
    <property type="evidence" value="ECO:0007669"/>
    <property type="project" value="TreeGrafter"/>
</dbReference>
<dbReference type="PANTHER" id="PTHR43570">
    <property type="entry name" value="ALDEHYDE DEHYDROGENASE"/>
    <property type="match status" value="1"/>
</dbReference>
<feature type="active site" evidence="5">
    <location>
        <position position="245"/>
    </location>
</feature>
<dbReference type="PANTHER" id="PTHR43570:SF16">
    <property type="entry name" value="ALDEHYDE DEHYDROGENASE TYPE III, ISOFORM Q"/>
    <property type="match status" value="1"/>
</dbReference>
<evidence type="ECO:0000256" key="6">
    <source>
        <dbReference type="PROSITE-ProRule" id="PRU10007"/>
    </source>
</evidence>
<dbReference type="Proteomes" id="UP000286985">
    <property type="component" value="Unassembled WGS sequence"/>
</dbReference>
<feature type="active site" evidence="5 6">
    <location>
        <position position="211"/>
    </location>
</feature>
<accession>A0A432XEL6</accession>
<dbReference type="InterPro" id="IPR016163">
    <property type="entry name" value="Ald_DH_C"/>
</dbReference>
<keyword evidence="3" id="KW-0520">NAD</keyword>
<evidence type="ECO:0000256" key="2">
    <source>
        <dbReference type="ARBA" id="ARBA00023002"/>
    </source>
</evidence>
<gene>
    <name evidence="9" type="ORF">CWE24_09760</name>
</gene>
<sequence>MSTTIASSVQRLRATYDSGLTRPASWRVKQLQQLQKLLVEHETALLAALNSDLGKSTAEGWLTELGYLHSDIKHTIKHLKKWMRPQRVSQPLMAWPGRSYRYPEPLGVVLVIGAWNYPLQLLLSPMVAALAAGNCVVVKPSELAPKTAELLDRLLPDYLSAEAVQVVTGDATVATELLQQRFDHILYTGGGRVGRIVMKAAAEFLTPVTLELGGKSPAVVLDDADISVAARRIAWGKWLNAGQTCIAPDYVLVHENVHDQFLSALKTAIHDFFGSDPSTSEDYGRIVNQHHCQRLVSYLNNGTVAVGGQHNVQERFIAPTVLTDVNEQSEVMQDEIFGPILPVLKIKNLASAISFIRERDKPLALYGFSCSQRTLQQLTEQTHAGNQCNNDTLMFMLNPELPFGGVGPSGMGRYHGRFGFETFSHVKSVMTRPFKIDPNFRYPPYTSFKQKLLRWFS</sequence>
<dbReference type="Gene3D" id="3.40.605.10">
    <property type="entry name" value="Aldehyde Dehydrogenase, Chain A, domain 1"/>
    <property type="match status" value="1"/>
</dbReference>
<feature type="domain" description="Aldehyde dehydrogenase" evidence="8">
    <location>
        <begin position="21"/>
        <end position="429"/>
    </location>
</feature>
<dbReference type="AlphaFoldDB" id="A0A432XEL6"/>
<comment type="caution">
    <text evidence="9">The sequence shown here is derived from an EMBL/GenBank/DDBJ whole genome shotgun (WGS) entry which is preliminary data.</text>
</comment>
<dbReference type="GO" id="GO:0005737">
    <property type="term" value="C:cytoplasm"/>
    <property type="evidence" value="ECO:0007669"/>
    <property type="project" value="TreeGrafter"/>
</dbReference>
<comment type="similarity">
    <text evidence="1 4 7">Belongs to the aldehyde dehydrogenase family.</text>
</comment>
<dbReference type="InterPro" id="IPR016161">
    <property type="entry name" value="Ald_DH/histidinol_DH"/>
</dbReference>
<evidence type="ECO:0000256" key="3">
    <source>
        <dbReference type="ARBA" id="ARBA00023027"/>
    </source>
</evidence>
<keyword evidence="2 4" id="KW-0560">Oxidoreductase</keyword>
<evidence type="ECO:0000313" key="10">
    <source>
        <dbReference type="Proteomes" id="UP000286985"/>
    </source>
</evidence>
<evidence type="ECO:0000259" key="8">
    <source>
        <dbReference type="Pfam" id="PF00171"/>
    </source>
</evidence>
<dbReference type="InterPro" id="IPR012394">
    <property type="entry name" value="Aldehyde_DH_NAD(P)"/>
</dbReference>
<evidence type="ECO:0000313" key="9">
    <source>
        <dbReference type="EMBL" id="RUO47007.1"/>
    </source>
</evidence>
<name>A0A432XEL6_9GAMM</name>
<dbReference type="OrthoDB" id="9812625at2"/>
<protein>
    <recommendedName>
        <fullName evidence="4">Aldehyde dehydrogenase</fullName>
    </recommendedName>
</protein>
<keyword evidence="10" id="KW-1185">Reference proteome</keyword>
<dbReference type="InterPro" id="IPR015590">
    <property type="entry name" value="Aldehyde_DH_dom"/>
</dbReference>
<dbReference type="SUPFAM" id="SSF53720">
    <property type="entry name" value="ALDH-like"/>
    <property type="match status" value="1"/>
</dbReference>
<dbReference type="STRING" id="519452.SAMN04488139_1776"/>
<evidence type="ECO:0000256" key="1">
    <source>
        <dbReference type="ARBA" id="ARBA00009986"/>
    </source>
</evidence>
<organism evidence="9 10">
    <name type="scientific">Pseudidiomarina donghaiensis</name>
    <dbReference type="NCBI Taxonomy" id="519452"/>
    <lineage>
        <taxon>Bacteria</taxon>
        <taxon>Pseudomonadati</taxon>
        <taxon>Pseudomonadota</taxon>
        <taxon>Gammaproteobacteria</taxon>
        <taxon>Alteromonadales</taxon>
        <taxon>Idiomarinaceae</taxon>
        <taxon>Pseudidiomarina</taxon>
    </lineage>
</organism>
<dbReference type="FunFam" id="3.40.605.10:FF:000004">
    <property type="entry name" value="Aldehyde dehydrogenase"/>
    <property type="match status" value="1"/>
</dbReference>
<dbReference type="CDD" id="cd07087">
    <property type="entry name" value="ALDH_F3-13-14_CALDH-like"/>
    <property type="match status" value="1"/>
</dbReference>
<dbReference type="GO" id="GO:0006081">
    <property type="term" value="P:aldehyde metabolic process"/>
    <property type="evidence" value="ECO:0007669"/>
    <property type="project" value="InterPro"/>
</dbReference>
<evidence type="ECO:0000256" key="4">
    <source>
        <dbReference type="PIRNR" id="PIRNR036492"/>
    </source>
</evidence>
<dbReference type="InterPro" id="IPR016162">
    <property type="entry name" value="Ald_DH_N"/>
</dbReference>
<dbReference type="EMBL" id="PIPU01000005">
    <property type="protein sequence ID" value="RUO47007.1"/>
    <property type="molecule type" value="Genomic_DNA"/>
</dbReference>
<evidence type="ECO:0000256" key="5">
    <source>
        <dbReference type="PIRSR" id="PIRSR036492-1"/>
    </source>
</evidence>
<dbReference type="RefSeq" id="WP_092840677.1">
    <property type="nucleotide sequence ID" value="NZ_FPCF01000004.1"/>
</dbReference>
<dbReference type="PIRSF" id="PIRSF036492">
    <property type="entry name" value="ALDH"/>
    <property type="match status" value="1"/>
</dbReference>
<evidence type="ECO:0000256" key="7">
    <source>
        <dbReference type="RuleBase" id="RU003345"/>
    </source>
</evidence>
<dbReference type="InterPro" id="IPR029510">
    <property type="entry name" value="Ald_DH_CS_GLU"/>
</dbReference>
<dbReference type="Pfam" id="PF00171">
    <property type="entry name" value="Aldedh"/>
    <property type="match status" value="1"/>
</dbReference>
<proteinExistence type="inferred from homology"/>
<dbReference type="FunFam" id="3.40.309.10:FF:000003">
    <property type="entry name" value="Aldehyde dehydrogenase"/>
    <property type="match status" value="1"/>
</dbReference>
<dbReference type="Gene3D" id="3.40.309.10">
    <property type="entry name" value="Aldehyde Dehydrogenase, Chain A, domain 2"/>
    <property type="match status" value="1"/>
</dbReference>
<dbReference type="PROSITE" id="PS00687">
    <property type="entry name" value="ALDEHYDE_DEHYDR_GLU"/>
    <property type="match status" value="1"/>
</dbReference>